<evidence type="ECO:0000259" key="2">
    <source>
        <dbReference type="PROSITE" id="PS51352"/>
    </source>
</evidence>
<protein>
    <submittedName>
        <fullName evidence="3">Thioredoxin family protein</fullName>
    </submittedName>
</protein>
<comment type="caution">
    <text evidence="3">The sequence shown here is derived from an EMBL/GenBank/DDBJ whole genome shotgun (WGS) entry which is preliminary data.</text>
</comment>
<dbReference type="AlphaFoldDB" id="A0A6M0IG05"/>
<feature type="chain" id="PRO_5026873615" evidence="1">
    <location>
        <begin position="17"/>
        <end position="397"/>
    </location>
</feature>
<sequence>MKKIILLLFVAHIALAQNQKLGIQFKQTPVEKVFQDARKAGKPVFVEIYSPTCHVCQSFVPTLADARVGRFYNDKFFSTKLDIGQPSTQAFLARNKLFVPSLPLFLYFDPQQNIIHFALSNNSTDEVIRHGTNALNPSARGQSMKSRYQQGERSSNFLIDYAMLSRITKDTVANMAAMNEYARQQSPATLTNQTNWLALQKLVLDFENPMFQYMLGHLDAYRKAYGAEPTQLTAENILMSSLYSGRGGQFPVSKILQIRQDLVKIGIDPKVAANRTLLPEVNAYFRARQTAKAVDRMDNQVASNQLSVPEYMYISRLFNRTSPDASDAPTVAKWVNKGLALKPTPKEQADLYFELAEAYRRGGKTADAQKAAQKSMELAQASRLDTRRNVEQMGRLK</sequence>
<dbReference type="RefSeq" id="WP_164036892.1">
    <property type="nucleotide sequence ID" value="NZ_JAAGNZ010000001.1"/>
</dbReference>
<dbReference type="InterPro" id="IPR013766">
    <property type="entry name" value="Thioredoxin_domain"/>
</dbReference>
<dbReference type="SUPFAM" id="SSF52833">
    <property type="entry name" value="Thioredoxin-like"/>
    <property type="match status" value="1"/>
</dbReference>
<organism evidence="3 4">
    <name type="scientific">Spirosoma agri</name>
    <dbReference type="NCBI Taxonomy" id="1987381"/>
    <lineage>
        <taxon>Bacteria</taxon>
        <taxon>Pseudomonadati</taxon>
        <taxon>Bacteroidota</taxon>
        <taxon>Cytophagia</taxon>
        <taxon>Cytophagales</taxon>
        <taxon>Cytophagaceae</taxon>
        <taxon>Spirosoma</taxon>
    </lineage>
</organism>
<dbReference type="Proteomes" id="UP000477386">
    <property type="component" value="Unassembled WGS sequence"/>
</dbReference>
<proteinExistence type="predicted"/>
<dbReference type="Pfam" id="PF13899">
    <property type="entry name" value="Thioredoxin_7"/>
    <property type="match status" value="1"/>
</dbReference>
<dbReference type="InterPro" id="IPR036249">
    <property type="entry name" value="Thioredoxin-like_sf"/>
</dbReference>
<evidence type="ECO:0000256" key="1">
    <source>
        <dbReference type="SAM" id="SignalP"/>
    </source>
</evidence>
<dbReference type="EMBL" id="JAAGNZ010000001">
    <property type="protein sequence ID" value="NEU67209.1"/>
    <property type="molecule type" value="Genomic_DNA"/>
</dbReference>
<reference evidence="3 4" key="1">
    <citation type="submission" date="2020-02" db="EMBL/GenBank/DDBJ databases">
        <title>Draft genome sequence of two Spirosoma agri KCTC 52727 and Spirosoma terrae KCTC 52035.</title>
        <authorList>
            <person name="Rojas J."/>
            <person name="Ambika Manirajan B."/>
            <person name="Ratering S."/>
            <person name="Suarez C."/>
            <person name="Schnell S."/>
        </authorList>
    </citation>
    <scope>NUCLEOTIDE SEQUENCE [LARGE SCALE GENOMIC DNA]</scope>
    <source>
        <strain evidence="3 4">KCTC 52727</strain>
    </source>
</reference>
<dbReference type="Gene3D" id="3.40.30.10">
    <property type="entry name" value="Glutaredoxin"/>
    <property type="match status" value="1"/>
</dbReference>
<dbReference type="PROSITE" id="PS51352">
    <property type="entry name" value="THIOREDOXIN_2"/>
    <property type="match status" value="1"/>
</dbReference>
<accession>A0A6M0IG05</accession>
<gene>
    <name evidence="3" type="ORF">GK091_09985</name>
</gene>
<name>A0A6M0IG05_9BACT</name>
<evidence type="ECO:0000313" key="3">
    <source>
        <dbReference type="EMBL" id="NEU67209.1"/>
    </source>
</evidence>
<keyword evidence="1" id="KW-0732">Signal</keyword>
<feature type="signal peptide" evidence="1">
    <location>
        <begin position="1"/>
        <end position="16"/>
    </location>
</feature>
<keyword evidence="4" id="KW-1185">Reference proteome</keyword>
<feature type="domain" description="Thioredoxin" evidence="2">
    <location>
        <begin position="8"/>
        <end position="136"/>
    </location>
</feature>
<evidence type="ECO:0000313" key="4">
    <source>
        <dbReference type="Proteomes" id="UP000477386"/>
    </source>
</evidence>